<comment type="caution">
    <text evidence="2">The sequence shown here is derived from an EMBL/GenBank/DDBJ whole genome shotgun (WGS) entry which is preliminary data.</text>
</comment>
<reference evidence="2" key="1">
    <citation type="submission" date="2020-11" db="EMBL/GenBank/DDBJ databases">
        <title>Genome of Flavobacterium soyangense.</title>
        <authorList>
            <person name="Liu Q."/>
            <person name="Xin Y.-H."/>
        </authorList>
    </citation>
    <scope>NUCLEOTIDE SEQUENCE</scope>
    <source>
        <strain evidence="2">CGMCC 1.13493</strain>
    </source>
</reference>
<dbReference type="EMBL" id="JADHEC010000014">
    <property type="protein sequence ID" value="MBF2708534.1"/>
    <property type="molecule type" value="Genomic_DNA"/>
</dbReference>
<dbReference type="Proteomes" id="UP000646211">
    <property type="component" value="Unassembled WGS sequence"/>
</dbReference>
<proteinExistence type="predicted"/>
<gene>
    <name evidence="2" type="ORF">IR213_08010</name>
</gene>
<keyword evidence="3" id="KW-1185">Reference proteome</keyword>
<feature type="domain" description="Putative zinc ribbon" evidence="1">
    <location>
        <begin position="6"/>
        <end position="84"/>
    </location>
</feature>
<name>A0A930UBT6_9FLAO</name>
<dbReference type="RefSeq" id="WP_194311789.1">
    <property type="nucleotide sequence ID" value="NZ_JADHEC010000014.1"/>
</dbReference>
<accession>A0A930UBT6</accession>
<sequence length="87" mass="10383">MNIYSYCQSCGMPLNNEDVKGTERNGLKNDDYCKYCYENNDFKNPEINLEEMQLKVKNKMEKMNQPSYLIQKAINILPTLKRWNNKH</sequence>
<evidence type="ECO:0000259" key="1">
    <source>
        <dbReference type="Pfam" id="PF12674"/>
    </source>
</evidence>
<evidence type="ECO:0000313" key="3">
    <source>
        <dbReference type="Proteomes" id="UP000646211"/>
    </source>
</evidence>
<dbReference type="InterPro" id="IPR025868">
    <property type="entry name" value="Zn_ribbon_dom_put"/>
</dbReference>
<protein>
    <submittedName>
        <fullName evidence="2">Zinc ribbon domain-containing protein</fullName>
    </submittedName>
</protein>
<dbReference type="Pfam" id="PF12674">
    <property type="entry name" value="Zn_ribbon_2"/>
    <property type="match status" value="1"/>
</dbReference>
<organism evidence="2 3">
    <name type="scientific">Flavobacterium soyangense</name>
    <dbReference type="NCBI Taxonomy" id="2023265"/>
    <lineage>
        <taxon>Bacteria</taxon>
        <taxon>Pseudomonadati</taxon>
        <taxon>Bacteroidota</taxon>
        <taxon>Flavobacteriia</taxon>
        <taxon>Flavobacteriales</taxon>
        <taxon>Flavobacteriaceae</taxon>
        <taxon>Flavobacterium</taxon>
    </lineage>
</organism>
<dbReference type="AlphaFoldDB" id="A0A930UBT6"/>
<evidence type="ECO:0000313" key="2">
    <source>
        <dbReference type="EMBL" id="MBF2708534.1"/>
    </source>
</evidence>